<dbReference type="EMBL" id="BONF01000027">
    <property type="protein sequence ID" value="GIF83219.1"/>
    <property type="molecule type" value="Genomic_DNA"/>
</dbReference>
<dbReference type="SUPFAM" id="SSF53335">
    <property type="entry name" value="S-adenosyl-L-methionine-dependent methyltransferases"/>
    <property type="match status" value="1"/>
</dbReference>
<dbReference type="InterPro" id="IPR012818">
    <property type="entry name" value="CbiE"/>
</dbReference>
<evidence type="ECO:0000256" key="1">
    <source>
        <dbReference type="ARBA" id="ARBA00004953"/>
    </source>
</evidence>
<dbReference type="PANTHER" id="PTHR43182">
    <property type="entry name" value="COBALT-PRECORRIN-6B C(15)-METHYLTRANSFERASE (DECARBOXYLATING)"/>
    <property type="match status" value="1"/>
</dbReference>
<dbReference type="GO" id="GO:0008276">
    <property type="term" value="F:protein methyltransferase activity"/>
    <property type="evidence" value="ECO:0007669"/>
    <property type="project" value="InterPro"/>
</dbReference>
<keyword evidence="5" id="KW-0949">S-adenosyl-L-methionine</keyword>
<dbReference type="SUPFAM" id="SSF53790">
    <property type="entry name" value="Tetrapyrrole methylase"/>
    <property type="match status" value="1"/>
</dbReference>
<evidence type="ECO:0000256" key="3">
    <source>
        <dbReference type="ARBA" id="ARBA00022603"/>
    </source>
</evidence>
<feature type="domain" description="Tetrapyrrole methylase" evidence="7">
    <location>
        <begin position="21"/>
        <end position="125"/>
    </location>
</feature>
<dbReference type="Gene3D" id="3.30.950.10">
    <property type="entry name" value="Methyltransferase, Cobalt-precorrin-4 Transmethylase, Domain 2"/>
    <property type="match status" value="1"/>
</dbReference>
<comment type="caution">
    <text evidence="8">The sequence shown here is derived from an EMBL/GenBank/DDBJ whole genome shotgun (WGS) entry which is preliminary data.</text>
</comment>
<dbReference type="UniPathway" id="UPA00148"/>
<evidence type="ECO:0000256" key="2">
    <source>
        <dbReference type="ARBA" id="ARBA00022573"/>
    </source>
</evidence>
<dbReference type="InterPro" id="IPR006365">
    <property type="entry name" value="Cbl_synth_CobL"/>
</dbReference>
<keyword evidence="2" id="KW-0169">Cobalamin biosynthesis</keyword>
<protein>
    <recommendedName>
        <fullName evidence="7">Tetrapyrrole methylase domain-containing protein</fullName>
    </recommendedName>
</protein>
<keyword evidence="3" id="KW-0489">Methyltransferase</keyword>
<dbReference type="PIRSF" id="PIRSF036428">
    <property type="entry name" value="CobL"/>
    <property type="match status" value="1"/>
</dbReference>
<dbReference type="Proteomes" id="UP000601223">
    <property type="component" value="Unassembled WGS sequence"/>
</dbReference>
<dbReference type="PANTHER" id="PTHR43182:SF1">
    <property type="entry name" value="COBALT-PRECORRIN-7 C(5)-METHYLTRANSFERASE"/>
    <property type="match status" value="1"/>
</dbReference>
<dbReference type="NCBIfam" id="TIGR02467">
    <property type="entry name" value="CbiE"/>
    <property type="match status" value="1"/>
</dbReference>
<dbReference type="InterPro" id="IPR014776">
    <property type="entry name" value="4pyrrole_Mease_sub2"/>
</dbReference>
<gene>
    <name evidence="8" type="ORF">Cba03nite_45680</name>
</gene>
<dbReference type="AlphaFoldDB" id="A0A8J3JII0"/>
<dbReference type="InterPro" id="IPR029063">
    <property type="entry name" value="SAM-dependent_MTases_sf"/>
</dbReference>
<feature type="compositionally biased region" description="Low complexity" evidence="6">
    <location>
        <begin position="124"/>
        <end position="145"/>
    </location>
</feature>
<evidence type="ECO:0000256" key="4">
    <source>
        <dbReference type="ARBA" id="ARBA00022679"/>
    </source>
</evidence>
<dbReference type="Pfam" id="PF00590">
    <property type="entry name" value="TP_methylase"/>
    <property type="match status" value="1"/>
</dbReference>
<sequence>MRRVTVIGHDGGALGPAASAALSSATLVAGGARHLSGLDLGAETLVMGPVAPVVARVAAHEGEAVVLASGDPGFFGIVAALRRAGVEPVVLPAVSSVAAAFARAGLPWDDALVVSAHGRDPGARDSASGDAASGDSVGRDSACGGAVSGGGDRGGADHDPFLWTPAVAVATPGVHKNGSSRLPDGFRRAVNACRAHPKVAVLTAPGNGPAALGAALAGWDRTLVVAERLGTRQERLVTLAAAAAAGAEWADPNVVLVLDPARPDARTRPGWVSGPGPGPRGWALPEAEYAHRDSMITKAEVRAYALARLGPRLGDLVWDVGAGSGSVAVECARFGAAVLAIERDPAALPLIRANAAGIGIRVVAETAPGCLAALPDPDAVFVGGGGMTVLAACADRRPTRLVTALAAVERAGAALTLLRAAGYRAEGVQLQAARLNPLPDGTHRLAATNPVFVVSGELP</sequence>
<evidence type="ECO:0000256" key="5">
    <source>
        <dbReference type="ARBA" id="ARBA00022691"/>
    </source>
</evidence>
<proteinExistence type="predicted"/>
<keyword evidence="4" id="KW-0808">Transferase</keyword>
<reference evidence="8 9" key="1">
    <citation type="submission" date="2021-01" db="EMBL/GenBank/DDBJ databases">
        <title>Whole genome shotgun sequence of Catellatospora bangladeshensis NBRC 107357.</title>
        <authorList>
            <person name="Komaki H."/>
            <person name="Tamura T."/>
        </authorList>
    </citation>
    <scope>NUCLEOTIDE SEQUENCE [LARGE SCALE GENOMIC DNA]</scope>
    <source>
        <strain evidence="8 9">NBRC 107357</strain>
    </source>
</reference>
<keyword evidence="9" id="KW-1185">Reference proteome</keyword>
<evidence type="ECO:0000313" key="9">
    <source>
        <dbReference type="Proteomes" id="UP000601223"/>
    </source>
</evidence>
<dbReference type="GO" id="GO:0009236">
    <property type="term" value="P:cobalamin biosynthetic process"/>
    <property type="evidence" value="ECO:0007669"/>
    <property type="project" value="UniProtKB-UniPathway"/>
</dbReference>
<accession>A0A8J3JII0</accession>
<comment type="pathway">
    <text evidence="1">Cofactor biosynthesis; adenosylcobalamin biosynthesis.</text>
</comment>
<dbReference type="InterPro" id="IPR035996">
    <property type="entry name" value="4pyrrol_Methylase_sf"/>
</dbReference>
<evidence type="ECO:0000256" key="6">
    <source>
        <dbReference type="SAM" id="MobiDB-lite"/>
    </source>
</evidence>
<evidence type="ECO:0000313" key="8">
    <source>
        <dbReference type="EMBL" id="GIF83219.1"/>
    </source>
</evidence>
<organism evidence="8 9">
    <name type="scientific">Catellatospora bangladeshensis</name>
    <dbReference type="NCBI Taxonomy" id="310355"/>
    <lineage>
        <taxon>Bacteria</taxon>
        <taxon>Bacillati</taxon>
        <taxon>Actinomycetota</taxon>
        <taxon>Actinomycetes</taxon>
        <taxon>Micromonosporales</taxon>
        <taxon>Micromonosporaceae</taxon>
        <taxon>Catellatospora</taxon>
    </lineage>
</organism>
<dbReference type="InterPro" id="IPR000878">
    <property type="entry name" value="4pyrrol_Mease"/>
</dbReference>
<dbReference type="GO" id="GO:0032259">
    <property type="term" value="P:methylation"/>
    <property type="evidence" value="ECO:0007669"/>
    <property type="project" value="UniProtKB-KW"/>
</dbReference>
<feature type="region of interest" description="Disordered" evidence="6">
    <location>
        <begin position="119"/>
        <end position="152"/>
    </location>
</feature>
<name>A0A8J3JII0_9ACTN</name>
<dbReference type="InterPro" id="IPR050714">
    <property type="entry name" value="Cobalamin_biosynth_MTase"/>
</dbReference>
<dbReference type="Gene3D" id="3.40.50.150">
    <property type="entry name" value="Vaccinia Virus protein VP39"/>
    <property type="match status" value="1"/>
</dbReference>
<evidence type="ECO:0000259" key="7">
    <source>
        <dbReference type="Pfam" id="PF00590"/>
    </source>
</evidence>